<evidence type="ECO:0000256" key="2">
    <source>
        <dbReference type="SAM" id="MobiDB-lite"/>
    </source>
</evidence>
<feature type="compositionally biased region" description="Polar residues" evidence="2">
    <location>
        <begin position="672"/>
        <end position="686"/>
    </location>
</feature>
<gene>
    <name evidence="4" type="ORF">HH304_01190</name>
</gene>
<keyword evidence="3" id="KW-0472">Membrane</keyword>
<protein>
    <submittedName>
        <fullName evidence="4">Uncharacterized protein</fullName>
    </submittedName>
</protein>
<keyword evidence="3" id="KW-0812">Transmembrane</keyword>
<proteinExistence type="predicted"/>
<comment type="caution">
    <text evidence="4">The sequence shown here is derived from an EMBL/GenBank/DDBJ whole genome shotgun (WGS) entry which is preliminary data.</text>
</comment>
<accession>A0A848IT94</accession>
<dbReference type="AlphaFoldDB" id="A0A848IT94"/>
<keyword evidence="3" id="KW-1133">Transmembrane helix</keyword>
<evidence type="ECO:0000256" key="3">
    <source>
        <dbReference type="SAM" id="Phobius"/>
    </source>
</evidence>
<organism evidence="4 5">
    <name type="scientific">Marinigracilibium pacificum</name>
    <dbReference type="NCBI Taxonomy" id="2729599"/>
    <lineage>
        <taxon>Bacteria</taxon>
        <taxon>Pseudomonadati</taxon>
        <taxon>Bacteroidota</taxon>
        <taxon>Cytophagia</taxon>
        <taxon>Cytophagales</taxon>
        <taxon>Flammeovirgaceae</taxon>
        <taxon>Marinigracilibium</taxon>
    </lineage>
</organism>
<keyword evidence="5" id="KW-1185">Reference proteome</keyword>
<evidence type="ECO:0000313" key="4">
    <source>
        <dbReference type="EMBL" id="NMM46996.1"/>
    </source>
</evidence>
<dbReference type="Proteomes" id="UP000559010">
    <property type="component" value="Unassembled WGS sequence"/>
</dbReference>
<reference evidence="4 5" key="1">
    <citation type="submission" date="2020-04" db="EMBL/GenBank/DDBJ databases">
        <title>Flammeovirgaceae bacterium KN852 isolated from deep sea.</title>
        <authorList>
            <person name="Zhang D.-C."/>
        </authorList>
    </citation>
    <scope>NUCLEOTIDE SEQUENCE [LARGE SCALE GENOMIC DNA]</scope>
    <source>
        <strain evidence="4 5">KN852</strain>
    </source>
</reference>
<feature type="transmembrane region" description="Helical" evidence="3">
    <location>
        <begin position="121"/>
        <end position="139"/>
    </location>
</feature>
<dbReference type="EMBL" id="JABBNU010000001">
    <property type="protein sequence ID" value="NMM46996.1"/>
    <property type="molecule type" value="Genomic_DNA"/>
</dbReference>
<dbReference type="RefSeq" id="WP_169677612.1">
    <property type="nucleotide sequence ID" value="NZ_JABBNU010000001.1"/>
</dbReference>
<sequence>MIYLIVSSLEYFVYFPGSVRLILFIILTFTFLGFIFGGIIIPLIRLIQSDKLLSDEQAAIFIGEHFPEISDRLINTLQLKSLTATDHTLIRAEITKRTEDLQTYNFSSAVNFTNARKYLKYVIPPLGVIILVLLVYPSFITNSTERLINFNKHYSKPAPFDFEILTDNLIYKRGDKVEISVQLSGNKIPANCFLVTPTRKYSLGTNKNNVFSLTIEQIQKGFEFYFEAAGFNSQTYELLVVDKAMITSLNINANYPPYTGLKNESFKNTNNIIVPEGTELQFEWQLQYSDQAVIIDDTLETVKNTDQNISQITYFKTAILPQNLSLSLIGQDGVKEMASNIELSVIKDEYPAIEYQTQLDSVLFSYFIIGGKLSDDYGISRLRLYYRNNPEEDFNSILIPVSNQPNTGFYYQWNIDSLINQSDYGIEYFLSVWDNDAVNGNKRSNTSKQKITFPSRKEIREELSQKKAETESGIEKQINKAEELNNQLEDLTKKLKTKKELDYNDKQEIKDILKKQEELRRELQQMKETYNELNEQQKRFTEVDEELKNKSEQLQKLMDEILDEETKKLYDELQKMLEEQSNLNEIQEKLDDIQFNEKELEENLDRALKLFKQLQFDLKLNESINQLEDIQQKQEELSNTEDENELEQQKEIQENFEELKNSLDELNDINKDLTNPHNMENTGTEQENIEESIQKSIENLEQNSNPSKTNEQQKKTNEQMKQMQQSLAGMQKNMEMESISENLDNLRFLLENLIKISIDQEDLFQSLSKLDNSDPRYNSLAKKQLEIKDDSKLIEDSLRSLASRVFVIEATVTRELASMNKEIDKSVELLKEKKVREAVADQQFAMMHMNNLALLLDDVMQQMQQAMANAMGMPNSQKGKQPGMPGLKQLQQQLSNKIEELKKSGKTGRQLSEELARYAAEQERIRRMMEELKEELDNENGGSGIGGDLLKKMEENEEDLVNKRLTEKTIERQKEIMTRMLEFEKAMKERELDEERKGETAQQDYEQIPPSFKKYIEEMEKEIELLKTVPLNLNPYYKNEVNKYINKIQKTTN</sequence>
<keyword evidence="1" id="KW-0175">Coiled coil</keyword>
<evidence type="ECO:0000256" key="1">
    <source>
        <dbReference type="SAM" id="Coils"/>
    </source>
</evidence>
<feature type="transmembrane region" description="Helical" evidence="3">
    <location>
        <begin position="20"/>
        <end position="44"/>
    </location>
</feature>
<feature type="coiled-coil region" evidence="1">
    <location>
        <begin position="849"/>
        <end position="942"/>
    </location>
</feature>
<feature type="region of interest" description="Disordered" evidence="2">
    <location>
        <begin position="668"/>
        <end position="689"/>
    </location>
</feature>
<name>A0A848IT94_9BACT</name>
<evidence type="ECO:0000313" key="5">
    <source>
        <dbReference type="Proteomes" id="UP000559010"/>
    </source>
</evidence>